<gene>
    <name evidence="1" type="ORF">BZL30_6423</name>
</gene>
<evidence type="ECO:0000313" key="1">
    <source>
        <dbReference type="EMBL" id="OOK70706.1"/>
    </source>
</evidence>
<dbReference type="AlphaFoldDB" id="A0A1V3WVY0"/>
<protein>
    <submittedName>
        <fullName evidence="1">Uncharacterized protein</fullName>
    </submittedName>
</protein>
<evidence type="ECO:0000313" key="2">
    <source>
        <dbReference type="Proteomes" id="UP000189229"/>
    </source>
</evidence>
<proteinExistence type="predicted"/>
<reference evidence="1 2" key="1">
    <citation type="submission" date="2017-02" db="EMBL/GenBank/DDBJ databases">
        <title>Complete genome sequences of Mycobacterium kansasii strains isolated from rhesus macaques.</title>
        <authorList>
            <person name="Panda A."/>
            <person name="Nagaraj S."/>
            <person name="Zhao X."/>
            <person name="Tettelin H."/>
            <person name="Detolla L.J."/>
        </authorList>
    </citation>
    <scope>NUCLEOTIDE SEQUENCE [LARGE SCALE GENOMIC DNA]</scope>
    <source>
        <strain evidence="1 2">11-3813</strain>
    </source>
</reference>
<accession>A0A1V3WVY0</accession>
<comment type="caution">
    <text evidence="1">The sequence shown here is derived from an EMBL/GenBank/DDBJ whole genome shotgun (WGS) entry which is preliminary data.</text>
</comment>
<organism evidence="1 2">
    <name type="scientific">Mycobacterium kansasii</name>
    <dbReference type="NCBI Taxonomy" id="1768"/>
    <lineage>
        <taxon>Bacteria</taxon>
        <taxon>Bacillati</taxon>
        <taxon>Actinomycetota</taxon>
        <taxon>Actinomycetes</taxon>
        <taxon>Mycobacteriales</taxon>
        <taxon>Mycobacteriaceae</taxon>
        <taxon>Mycobacterium</taxon>
    </lineage>
</organism>
<name>A0A1V3WVY0_MYCKA</name>
<dbReference type="Proteomes" id="UP000189229">
    <property type="component" value="Unassembled WGS sequence"/>
</dbReference>
<sequence>MLLNFSADLIRRAGGQLKKCQLDLGGVAKADAVCGGEWWRDVALRSHEASGGRDWASAAEDVAIEYAKRLTEGTGYGFVVAPVRRQVHHQPVYYLIFLTQDPHGFWVFGDAGAKARERWIKFLGRIQMNHRRHCGTRWQTSLRENTPKRLPTSPITCDG</sequence>
<dbReference type="EMBL" id="MVBM01000006">
    <property type="protein sequence ID" value="OOK70706.1"/>
    <property type="molecule type" value="Genomic_DNA"/>
</dbReference>